<dbReference type="EMBL" id="BMXI01000016">
    <property type="protein sequence ID" value="GHC63469.1"/>
    <property type="molecule type" value="Genomic_DNA"/>
</dbReference>
<sequence>MFGERYFATRERLSAVVRGVRELAEDTGTETGPLADEYAFLAGLSEPFQFVVCGEINAGKSAFINGLFGAPFCPSDVLPTTKEVQWIRYGRREFDERQSECLVHSFRDHEFLLDFSVVDTPGTNGISPEALEAIKTFLPDADLVFFVFPVTNPWGAATWNFVSDVASDLKDRMAVVLQQKDLRNDDDMKVMMGHIAELAVHKIGEAPEVFPVSGLQALEAKQQDPVRTLLYQESGYPALERYVSRKVSGSPKRREVLRGIRDGTAAVLRGIEDRMEIRRNTLDSDQGFLSDIETEVDRERELQAQRLAEKFSGLGEVFGEQAEKAARLLEERTTMWRSLWSLFHKDGTPAEIEKGLIEAVQEAIEGLASDDSEELVDVCRGHWQTVIPRVEERLEMPPPDFEKESQGFAGSKERFSKRLGGAARKAVVAQKIRGMLDSEMEERRGSLRKFVTATLLLVIGAGLFGSLQANLLAVALLVSALVVLTVGLLRARRSSRQLIAWFEERTSACRRPFAEHLAADYQEGVRGFFVEYATMFEGIRRHVADLKMKLKPQLDKWNNLFLELNAIDQDL</sequence>
<dbReference type="CDD" id="cd09912">
    <property type="entry name" value="DLP_2"/>
    <property type="match status" value="1"/>
</dbReference>
<dbReference type="InterPro" id="IPR006073">
    <property type="entry name" value="GTP-bd"/>
</dbReference>
<evidence type="ECO:0000259" key="2">
    <source>
        <dbReference type="Pfam" id="PF01926"/>
    </source>
</evidence>
<evidence type="ECO:0000313" key="3">
    <source>
        <dbReference type="EMBL" id="GHC63469.1"/>
    </source>
</evidence>
<feature type="transmembrane region" description="Helical" evidence="1">
    <location>
        <begin position="471"/>
        <end position="489"/>
    </location>
</feature>
<reference evidence="3" key="2">
    <citation type="submission" date="2020-09" db="EMBL/GenBank/DDBJ databases">
        <authorList>
            <person name="Sun Q."/>
            <person name="Kim S."/>
        </authorList>
    </citation>
    <scope>NUCLEOTIDE SEQUENCE</scope>
    <source>
        <strain evidence="3">KCTC 12988</strain>
    </source>
</reference>
<accession>A0A918WNK0</accession>
<comment type="caution">
    <text evidence="3">The sequence shown here is derived from an EMBL/GenBank/DDBJ whole genome shotgun (WGS) entry which is preliminary data.</text>
</comment>
<dbReference type="AlphaFoldDB" id="A0A918WNK0"/>
<protein>
    <recommendedName>
        <fullName evidence="2">G domain-containing protein</fullName>
    </recommendedName>
</protein>
<dbReference type="PANTHER" id="PTHR43681">
    <property type="entry name" value="TRANSMEMBRANE GTPASE FZO"/>
    <property type="match status" value="1"/>
</dbReference>
<reference evidence="3" key="1">
    <citation type="journal article" date="2014" name="Int. J. Syst. Evol. Microbiol.">
        <title>Complete genome sequence of Corynebacterium casei LMG S-19264T (=DSM 44701T), isolated from a smear-ripened cheese.</title>
        <authorList>
            <consortium name="US DOE Joint Genome Institute (JGI-PGF)"/>
            <person name="Walter F."/>
            <person name="Albersmeier A."/>
            <person name="Kalinowski J."/>
            <person name="Ruckert C."/>
        </authorList>
    </citation>
    <scope>NUCLEOTIDE SEQUENCE</scope>
    <source>
        <strain evidence="3">KCTC 12988</strain>
    </source>
</reference>
<evidence type="ECO:0000256" key="1">
    <source>
        <dbReference type="SAM" id="Phobius"/>
    </source>
</evidence>
<dbReference type="InterPro" id="IPR051943">
    <property type="entry name" value="TRAFAC_Dynamin-like_GTPase"/>
</dbReference>
<gene>
    <name evidence="3" type="ORF">GCM10007100_33870</name>
</gene>
<keyword evidence="1" id="KW-0472">Membrane</keyword>
<proteinExistence type="predicted"/>
<dbReference type="Proteomes" id="UP000644507">
    <property type="component" value="Unassembled WGS sequence"/>
</dbReference>
<dbReference type="SUPFAM" id="SSF52540">
    <property type="entry name" value="P-loop containing nucleoside triphosphate hydrolases"/>
    <property type="match status" value="1"/>
</dbReference>
<keyword evidence="4" id="KW-1185">Reference proteome</keyword>
<dbReference type="PANTHER" id="PTHR43681:SF1">
    <property type="entry name" value="SARCALUMENIN"/>
    <property type="match status" value="1"/>
</dbReference>
<dbReference type="Gene3D" id="3.40.50.300">
    <property type="entry name" value="P-loop containing nucleotide triphosphate hydrolases"/>
    <property type="match status" value="1"/>
</dbReference>
<keyword evidence="1" id="KW-1133">Transmembrane helix</keyword>
<evidence type="ECO:0000313" key="4">
    <source>
        <dbReference type="Proteomes" id="UP000644507"/>
    </source>
</evidence>
<name>A0A918WNK0_9BACT</name>
<keyword evidence="1" id="KW-0812">Transmembrane</keyword>
<feature type="domain" description="G" evidence="2">
    <location>
        <begin position="50"/>
        <end position="156"/>
    </location>
</feature>
<dbReference type="GO" id="GO:0005525">
    <property type="term" value="F:GTP binding"/>
    <property type="evidence" value="ECO:0007669"/>
    <property type="project" value="InterPro"/>
</dbReference>
<dbReference type="RefSeq" id="WP_189572663.1">
    <property type="nucleotide sequence ID" value="NZ_BMXI01000016.1"/>
</dbReference>
<dbReference type="InterPro" id="IPR027417">
    <property type="entry name" value="P-loop_NTPase"/>
</dbReference>
<dbReference type="Pfam" id="PF01926">
    <property type="entry name" value="MMR_HSR1"/>
    <property type="match status" value="1"/>
</dbReference>
<organism evidence="3 4">
    <name type="scientific">Roseibacillus persicicus</name>
    <dbReference type="NCBI Taxonomy" id="454148"/>
    <lineage>
        <taxon>Bacteria</taxon>
        <taxon>Pseudomonadati</taxon>
        <taxon>Verrucomicrobiota</taxon>
        <taxon>Verrucomicrobiia</taxon>
        <taxon>Verrucomicrobiales</taxon>
        <taxon>Verrucomicrobiaceae</taxon>
        <taxon>Roseibacillus</taxon>
    </lineage>
</organism>